<dbReference type="PANTHER" id="PTHR43207">
    <property type="entry name" value="AROGENATE DEHYDROGENASE-RELATED"/>
    <property type="match status" value="1"/>
</dbReference>
<dbReference type="InterPro" id="IPR003099">
    <property type="entry name" value="Prephen_DH"/>
</dbReference>
<dbReference type="InterPro" id="IPR036291">
    <property type="entry name" value="NAD(P)-bd_dom_sf"/>
</dbReference>
<dbReference type="Gene3D" id="1.10.3660.10">
    <property type="entry name" value="6-phosphogluconate dehydrogenase C-terminal like domain"/>
    <property type="match status" value="1"/>
</dbReference>
<proteinExistence type="predicted"/>
<dbReference type="InterPro" id="IPR059064">
    <property type="entry name" value="TYRAAT2_C"/>
</dbReference>
<gene>
    <name evidence="3" type="primary">pdh</name>
    <name evidence="3" type="ordered locus">CHU_1274</name>
</gene>
<dbReference type="Gene3D" id="3.40.50.720">
    <property type="entry name" value="NAD(P)-binding Rossmann-like Domain"/>
    <property type="match status" value="1"/>
</dbReference>
<accession>A0A6N4SQF3</accession>
<dbReference type="AlphaFoldDB" id="A0A6N4SQF3"/>
<dbReference type="Proteomes" id="UP000001822">
    <property type="component" value="Chromosome"/>
</dbReference>
<feature type="domain" description="Prephenate/arogenate dehydrogenase" evidence="2">
    <location>
        <begin position="2"/>
        <end position="245"/>
    </location>
</feature>
<evidence type="ECO:0000259" key="2">
    <source>
        <dbReference type="PROSITE" id="PS51176"/>
    </source>
</evidence>
<evidence type="ECO:0000313" key="3">
    <source>
        <dbReference type="EMBL" id="ABG58546.1"/>
    </source>
</evidence>
<dbReference type="RefSeq" id="WP_011584661.1">
    <property type="nucleotide sequence ID" value="NC_008255.1"/>
</dbReference>
<dbReference type="KEGG" id="chu:CHU_1274"/>
<dbReference type="SUPFAM" id="SSF51735">
    <property type="entry name" value="NAD(P)-binding Rossmann-fold domains"/>
    <property type="match status" value="1"/>
</dbReference>
<dbReference type="GO" id="GO:0008977">
    <property type="term" value="F:prephenate dehydrogenase (NAD+) activity"/>
    <property type="evidence" value="ECO:0007669"/>
    <property type="project" value="UniProtKB-EC"/>
</dbReference>
<evidence type="ECO:0000256" key="1">
    <source>
        <dbReference type="ARBA" id="ARBA00023002"/>
    </source>
</evidence>
<dbReference type="SUPFAM" id="SSF48179">
    <property type="entry name" value="6-phosphogluconate dehydrogenase C-terminal domain-like"/>
    <property type="match status" value="1"/>
</dbReference>
<dbReference type="InterPro" id="IPR046826">
    <property type="entry name" value="PDH_N"/>
</dbReference>
<name>A0A6N4SQF3_CYTH3</name>
<keyword evidence="4" id="KW-1185">Reference proteome</keyword>
<dbReference type="EC" id="1.3.1.12" evidence="3"/>
<dbReference type="GO" id="GO:0070403">
    <property type="term" value="F:NAD+ binding"/>
    <property type="evidence" value="ECO:0007669"/>
    <property type="project" value="InterPro"/>
</dbReference>
<dbReference type="OrthoDB" id="1522519at2"/>
<sequence length="245" mass="27719">MRTLGIIGFGGFGQFMVKHLQPYISVTVHDLTDLSHIAAEHKVEWGTLQETASKDIVILAVPVQFLESLLLEIKDYLKAEALIVDVSSVKVKPIELMLKHLPLTVDILGTHPLFGPQSGKNGIKGLNMVVCPVRSKKMRAITHFLRNVIQLNVLERTPETHDKQMAYVQALTHFIGRSINEMDIPDVEQKTPAYQYLLDIKRNLGGDSMDLFLTIELENPYAKKVREEFMGALKSLNDRLEHIKR</sequence>
<dbReference type="GO" id="GO:0004665">
    <property type="term" value="F:prephenate dehydrogenase (NADP+) activity"/>
    <property type="evidence" value="ECO:0007669"/>
    <property type="project" value="InterPro"/>
</dbReference>
<dbReference type="PANTHER" id="PTHR43207:SF4">
    <property type="entry name" value="AROGENATE DEHYDROGENASE 2, CHLOROPLASTIC"/>
    <property type="match status" value="1"/>
</dbReference>
<organism evidence="3 4">
    <name type="scientific">Cytophaga hutchinsonii (strain ATCC 33406 / DSM 1761 / CIP 103989 / NBRC 15051 / NCIMB 9469 / D465)</name>
    <dbReference type="NCBI Taxonomy" id="269798"/>
    <lineage>
        <taxon>Bacteria</taxon>
        <taxon>Pseudomonadati</taxon>
        <taxon>Bacteroidota</taxon>
        <taxon>Cytophagia</taxon>
        <taxon>Cytophagales</taxon>
        <taxon>Cytophagaceae</taxon>
        <taxon>Cytophaga</taxon>
    </lineage>
</organism>
<dbReference type="Pfam" id="PF02153">
    <property type="entry name" value="PDH_N"/>
    <property type="match status" value="1"/>
</dbReference>
<protein>
    <submittedName>
        <fullName evidence="3">Prephenate dehydrogenase</fullName>
        <ecNumber evidence="3">1.3.1.12</ecNumber>
    </submittedName>
</protein>
<dbReference type="InterPro" id="IPR045011">
    <property type="entry name" value="TYRAAT1/2"/>
</dbReference>
<dbReference type="GO" id="GO:0033730">
    <property type="term" value="F:arogenate dehydrogenase (NADP+) activity"/>
    <property type="evidence" value="ECO:0007669"/>
    <property type="project" value="InterPro"/>
</dbReference>
<dbReference type="InterPro" id="IPR008927">
    <property type="entry name" value="6-PGluconate_DH-like_C_sf"/>
</dbReference>
<keyword evidence="1 3" id="KW-0560">Oxidoreductase</keyword>
<dbReference type="PROSITE" id="PS51176">
    <property type="entry name" value="PDH_ADH"/>
    <property type="match status" value="1"/>
</dbReference>
<evidence type="ECO:0000313" key="4">
    <source>
        <dbReference type="Proteomes" id="UP000001822"/>
    </source>
</evidence>
<dbReference type="EMBL" id="CP000383">
    <property type="protein sequence ID" value="ABG58546.1"/>
    <property type="molecule type" value="Genomic_DNA"/>
</dbReference>
<dbReference type="GO" id="GO:0006571">
    <property type="term" value="P:tyrosine biosynthetic process"/>
    <property type="evidence" value="ECO:0007669"/>
    <property type="project" value="InterPro"/>
</dbReference>
<reference evidence="3 4" key="1">
    <citation type="journal article" date="2007" name="Appl. Environ. Microbiol.">
        <title>Genome sequence of the cellulolytic gliding bacterium Cytophaga hutchinsonii.</title>
        <authorList>
            <person name="Xie G."/>
            <person name="Bruce D.C."/>
            <person name="Challacombe J.F."/>
            <person name="Chertkov O."/>
            <person name="Detter J.C."/>
            <person name="Gilna P."/>
            <person name="Han C.S."/>
            <person name="Lucas S."/>
            <person name="Misra M."/>
            <person name="Myers G.L."/>
            <person name="Richardson P."/>
            <person name="Tapia R."/>
            <person name="Thayer N."/>
            <person name="Thompson L.S."/>
            <person name="Brettin T.S."/>
            <person name="Henrissat B."/>
            <person name="Wilson D.B."/>
            <person name="McBride M.J."/>
        </authorList>
    </citation>
    <scope>NUCLEOTIDE SEQUENCE [LARGE SCALE GENOMIC DNA]</scope>
    <source>
        <strain evidence="4">ATCC 33406 / DSM 1761 / CIP 103989 / NBRC 15051 / NCIMB 9469 / D465</strain>
    </source>
</reference>
<dbReference type="Pfam" id="PF26213">
    <property type="entry name" value="TYRAAT1_C"/>
    <property type="match status" value="1"/>
</dbReference>